<comment type="caution">
    <text evidence="1">The sequence shown here is derived from an EMBL/GenBank/DDBJ whole genome shotgun (WGS) entry which is preliminary data.</text>
</comment>
<feature type="non-terminal residue" evidence="1">
    <location>
        <position position="207"/>
    </location>
</feature>
<sequence length="207" mass="24087">MRVQGHCANIFVGSELKQQKADIVDETDRTMQDGHYIDQVALDVDYVNYVRETVPKTIWSNDYLQELWEEKGKYLKAIRESQNEYGFDDIVSGAAHAYSTIYQKIVDGYGNGTRKVYVCDNPGNGERRLLSIDEELEKLNKGFEELIKWDQMVAKSQRQSAENRKNIQNNKLDDLLLAHDVNQACEYIQDTYLEFRSCYLEEYEQTG</sequence>
<dbReference type="AlphaFoldDB" id="K1SE77"/>
<evidence type="ECO:0000313" key="1">
    <source>
        <dbReference type="EMBL" id="EKC53669.1"/>
    </source>
</evidence>
<proteinExistence type="predicted"/>
<protein>
    <submittedName>
        <fullName evidence="1">Uncharacterized protein</fullName>
    </submittedName>
</protein>
<name>K1SE77_9ZZZZ</name>
<gene>
    <name evidence="1" type="ORF">LEA_16254</name>
</gene>
<organism evidence="1">
    <name type="scientific">human gut metagenome</name>
    <dbReference type="NCBI Taxonomy" id="408170"/>
    <lineage>
        <taxon>unclassified sequences</taxon>
        <taxon>metagenomes</taxon>
        <taxon>organismal metagenomes</taxon>
    </lineage>
</organism>
<reference evidence="1" key="1">
    <citation type="journal article" date="2013" name="Environ. Microbiol.">
        <title>Microbiota from the distal guts of lean and obese adolescents exhibit partial functional redundancy besides clear differences in community structure.</title>
        <authorList>
            <person name="Ferrer M."/>
            <person name="Ruiz A."/>
            <person name="Lanza F."/>
            <person name="Haange S.B."/>
            <person name="Oberbach A."/>
            <person name="Till H."/>
            <person name="Bargiela R."/>
            <person name="Campoy C."/>
            <person name="Segura M.T."/>
            <person name="Richter M."/>
            <person name="von Bergen M."/>
            <person name="Seifert J."/>
            <person name="Suarez A."/>
        </authorList>
    </citation>
    <scope>NUCLEOTIDE SEQUENCE</scope>
</reference>
<accession>K1SE77</accession>
<dbReference type="EMBL" id="AJWY01011108">
    <property type="protein sequence ID" value="EKC53669.1"/>
    <property type="molecule type" value="Genomic_DNA"/>
</dbReference>